<dbReference type="InterPro" id="IPR013325">
    <property type="entry name" value="RNA_pol_sigma_r2"/>
</dbReference>
<dbReference type="Gene3D" id="1.10.10.10">
    <property type="entry name" value="Winged helix-like DNA-binding domain superfamily/Winged helix DNA-binding domain"/>
    <property type="match status" value="1"/>
</dbReference>
<dbReference type="Pfam" id="PF04542">
    <property type="entry name" value="Sigma70_r2"/>
    <property type="match status" value="1"/>
</dbReference>
<evidence type="ECO:0000256" key="6">
    <source>
        <dbReference type="ARBA" id="ARBA00023163"/>
    </source>
</evidence>
<sequence>MSDHDGVFETLRPRLFGVAYRVLGSAPDAEDVVQDAWLRWRGVDHATVRDPEAFLVVTVTRLALNLAQSARVRREQYVGEWFPTPVDTAADPALGAERSAALELAVVHVLQRLSPEARAAYVLREAFDHPYDRIAEILQVREAAARKLVSRARTRVAGERRTTVSRERVRTLLDAFLAAARDGDVAGLEAVLVADVVSETDGGGARRAGRRPVVGANAVARFVAGFSVRFMADASARTVEVNGLPGAVFLVDGAPVALLCPTASEAGITRLMWVMNPAKLAGFA</sequence>
<keyword evidence="3" id="KW-0805">Transcription regulation</keyword>
<dbReference type="InterPro" id="IPR014284">
    <property type="entry name" value="RNA_pol_sigma-70_dom"/>
</dbReference>
<dbReference type="Proteomes" id="UP000676853">
    <property type="component" value="Unassembled WGS sequence"/>
</dbReference>
<proteinExistence type="inferred from homology"/>
<keyword evidence="4" id="KW-0731">Sigma factor</keyword>
<reference evidence="9 10" key="1">
    <citation type="submission" date="2021-04" db="EMBL/GenBank/DDBJ databases">
        <title>Whole genome sequence analysis of a thiophenic sulfur metabolizing bacteria.</title>
        <authorList>
            <person name="Akhtar N."/>
            <person name="Akram J."/>
            <person name="Aslam A."/>
        </authorList>
    </citation>
    <scope>NUCLEOTIDE SEQUENCE [LARGE SCALE GENOMIC DNA]</scope>
    <source>
        <strain evidence="9 10">3OW</strain>
    </source>
</reference>
<feature type="domain" description="RNA polymerase sigma factor 70 region 4 type 2" evidence="8">
    <location>
        <begin position="105"/>
        <end position="155"/>
    </location>
</feature>
<evidence type="ECO:0000313" key="10">
    <source>
        <dbReference type="Proteomes" id="UP000676853"/>
    </source>
</evidence>
<comment type="caution">
    <text evidence="9">The sequence shown here is derived from an EMBL/GenBank/DDBJ whole genome shotgun (WGS) entry which is preliminary data.</text>
</comment>
<comment type="similarity">
    <text evidence="1">Belongs to the sigma-70 factor family. ECF subfamily.</text>
</comment>
<dbReference type="InterPro" id="IPR013249">
    <property type="entry name" value="RNA_pol_sigma70_r4_t2"/>
</dbReference>
<dbReference type="PANTHER" id="PTHR30173">
    <property type="entry name" value="SIGMA 19 FACTOR"/>
    <property type="match status" value="1"/>
</dbReference>
<dbReference type="EMBL" id="JAGXOE010000027">
    <property type="protein sequence ID" value="MBS4102070.1"/>
    <property type="molecule type" value="Genomic_DNA"/>
</dbReference>
<dbReference type="SUPFAM" id="SSF88659">
    <property type="entry name" value="Sigma3 and sigma4 domains of RNA polymerase sigma factors"/>
    <property type="match status" value="1"/>
</dbReference>
<dbReference type="PANTHER" id="PTHR30173:SF36">
    <property type="entry name" value="ECF RNA POLYMERASE SIGMA FACTOR SIGJ"/>
    <property type="match status" value="1"/>
</dbReference>
<dbReference type="NCBIfam" id="TIGR02937">
    <property type="entry name" value="sigma70-ECF"/>
    <property type="match status" value="1"/>
</dbReference>
<evidence type="ECO:0000256" key="3">
    <source>
        <dbReference type="ARBA" id="ARBA00023015"/>
    </source>
</evidence>
<evidence type="ECO:0000259" key="7">
    <source>
        <dbReference type="Pfam" id="PF04542"/>
    </source>
</evidence>
<evidence type="ECO:0000256" key="2">
    <source>
        <dbReference type="ARBA" id="ARBA00011344"/>
    </source>
</evidence>
<dbReference type="SUPFAM" id="SSF88946">
    <property type="entry name" value="Sigma2 domain of RNA polymerase sigma factors"/>
    <property type="match status" value="1"/>
</dbReference>
<evidence type="ECO:0000313" key="9">
    <source>
        <dbReference type="EMBL" id="MBS4102070.1"/>
    </source>
</evidence>
<dbReference type="SUPFAM" id="SSF54427">
    <property type="entry name" value="NTF2-like"/>
    <property type="match status" value="1"/>
</dbReference>
<dbReference type="InterPro" id="IPR052704">
    <property type="entry name" value="ECF_Sigma-70_Domain"/>
</dbReference>
<evidence type="ECO:0000256" key="1">
    <source>
        <dbReference type="ARBA" id="ARBA00010641"/>
    </source>
</evidence>
<dbReference type="Gene3D" id="1.10.1740.10">
    <property type="match status" value="1"/>
</dbReference>
<evidence type="ECO:0000256" key="5">
    <source>
        <dbReference type="ARBA" id="ARBA00023125"/>
    </source>
</evidence>
<dbReference type="RefSeq" id="WP_212553885.1">
    <property type="nucleotide sequence ID" value="NZ_JAGXOE010000027.1"/>
</dbReference>
<dbReference type="Pfam" id="PF08281">
    <property type="entry name" value="Sigma70_r4_2"/>
    <property type="match status" value="1"/>
</dbReference>
<dbReference type="InterPro" id="IPR032710">
    <property type="entry name" value="NTF2-like_dom_sf"/>
</dbReference>
<comment type="subunit">
    <text evidence="2">Interacts transiently with the RNA polymerase catalytic core formed by RpoA, RpoB, RpoC and RpoZ (2 alpha, 1 beta, 1 beta' and 1 omega subunit) to form the RNA polymerase holoenzyme that can initiate transcription.</text>
</comment>
<dbReference type="NCBIfam" id="NF007214">
    <property type="entry name" value="PRK09636.1"/>
    <property type="match status" value="1"/>
</dbReference>
<organism evidence="9 10">
    <name type="scientific">Tsukamurella paurometabola</name>
    <name type="common">Corynebacterium paurometabolum</name>
    <dbReference type="NCBI Taxonomy" id="2061"/>
    <lineage>
        <taxon>Bacteria</taxon>
        <taxon>Bacillati</taxon>
        <taxon>Actinomycetota</taxon>
        <taxon>Actinomycetes</taxon>
        <taxon>Mycobacteriales</taxon>
        <taxon>Tsukamurellaceae</taxon>
        <taxon>Tsukamurella</taxon>
    </lineage>
</organism>
<evidence type="ECO:0000259" key="8">
    <source>
        <dbReference type="Pfam" id="PF08281"/>
    </source>
</evidence>
<dbReference type="InterPro" id="IPR036388">
    <property type="entry name" value="WH-like_DNA-bd_sf"/>
</dbReference>
<dbReference type="InterPro" id="IPR007627">
    <property type="entry name" value="RNA_pol_sigma70_r2"/>
</dbReference>
<keyword evidence="10" id="KW-1185">Reference proteome</keyword>
<keyword evidence="5" id="KW-0238">DNA-binding</keyword>
<protein>
    <submittedName>
        <fullName evidence="9">RNA polymerase sigma factor SigJ</fullName>
    </submittedName>
</protein>
<evidence type="ECO:0000256" key="4">
    <source>
        <dbReference type="ARBA" id="ARBA00023082"/>
    </source>
</evidence>
<keyword evidence="6" id="KW-0804">Transcription</keyword>
<dbReference type="InterPro" id="IPR013324">
    <property type="entry name" value="RNA_pol_sigma_r3/r4-like"/>
</dbReference>
<gene>
    <name evidence="9" type="primary">sigJ</name>
    <name evidence="9" type="ORF">KFZ73_12590</name>
</gene>
<dbReference type="Gene3D" id="3.10.450.50">
    <property type="match status" value="1"/>
</dbReference>
<name>A0ABS5NDC9_TSUPA</name>
<feature type="domain" description="RNA polymerase sigma-70 region 2" evidence="7">
    <location>
        <begin position="8"/>
        <end position="70"/>
    </location>
</feature>
<accession>A0ABS5NDC9</accession>